<sequence>MRQILVERGPSQVMEMNFSADNKGKKFTPANYRRKLTNGEEIQREWLAYSIRQNSIFCYCCKLFSNEKISVTSASGFLNWRNMSGFLSHHEKSPVHIKVFHSWWELSQQLFSGKTADEEHQSMVQFLETQGLTFRGTTENLFKKDNGNLST</sequence>
<protein>
    <recommendedName>
        <fullName evidence="1">TTF-type domain-containing protein</fullName>
    </recommendedName>
</protein>
<feature type="domain" description="TTF-type" evidence="1">
    <location>
        <begin position="31"/>
        <end position="116"/>
    </location>
</feature>
<keyword evidence="3" id="KW-1185">Reference proteome</keyword>
<dbReference type="Proteomes" id="UP001159363">
    <property type="component" value="Chromosome 9"/>
</dbReference>
<dbReference type="InterPro" id="IPR006580">
    <property type="entry name" value="Znf_TTF"/>
</dbReference>
<dbReference type="PANTHER" id="PTHR45749">
    <property type="match status" value="1"/>
</dbReference>
<organism evidence="2 3">
    <name type="scientific">Dryococelus australis</name>
    <dbReference type="NCBI Taxonomy" id="614101"/>
    <lineage>
        <taxon>Eukaryota</taxon>
        <taxon>Metazoa</taxon>
        <taxon>Ecdysozoa</taxon>
        <taxon>Arthropoda</taxon>
        <taxon>Hexapoda</taxon>
        <taxon>Insecta</taxon>
        <taxon>Pterygota</taxon>
        <taxon>Neoptera</taxon>
        <taxon>Polyneoptera</taxon>
        <taxon>Phasmatodea</taxon>
        <taxon>Verophasmatodea</taxon>
        <taxon>Anareolatae</taxon>
        <taxon>Phasmatidae</taxon>
        <taxon>Eurycanthinae</taxon>
        <taxon>Dryococelus</taxon>
    </lineage>
</organism>
<evidence type="ECO:0000313" key="3">
    <source>
        <dbReference type="Proteomes" id="UP001159363"/>
    </source>
</evidence>
<name>A0ABQ9GRT2_9NEOP</name>
<evidence type="ECO:0000259" key="1">
    <source>
        <dbReference type="SMART" id="SM00597"/>
    </source>
</evidence>
<dbReference type="SMART" id="SM00597">
    <property type="entry name" value="ZnF_TTF"/>
    <property type="match status" value="1"/>
</dbReference>
<evidence type="ECO:0000313" key="2">
    <source>
        <dbReference type="EMBL" id="KAJ8874723.1"/>
    </source>
</evidence>
<comment type="caution">
    <text evidence="2">The sequence shown here is derived from an EMBL/GenBank/DDBJ whole genome shotgun (WGS) entry which is preliminary data.</text>
</comment>
<dbReference type="EMBL" id="JARBHB010000010">
    <property type="protein sequence ID" value="KAJ8874723.1"/>
    <property type="molecule type" value="Genomic_DNA"/>
</dbReference>
<reference evidence="2 3" key="1">
    <citation type="submission" date="2023-02" db="EMBL/GenBank/DDBJ databases">
        <title>LHISI_Scaffold_Assembly.</title>
        <authorList>
            <person name="Stuart O.P."/>
            <person name="Cleave R."/>
            <person name="Magrath M.J.L."/>
            <person name="Mikheyev A.S."/>
        </authorList>
    </citation>
    <scope>NUCLEOTIDE SEQUENCE [LARGE SCALE GENOMIC DNA]</scope>
    <source>
        <strain evidence="2">Daus_M_001</strain>
        <tissue evidence="2">Leg muscle</tissue>
    </source>
</reference>
<proteinExistence type="predicted"/>
<dbReference type="PANTHER" id="PTHR45749:SF35">
    <property type="entry name" value="AC-LIKE TRANSPOSASE-RELATED"/>
    <property type="match status" value="1"/>
</dbReference>
<gene>
    <name evidence="2" type="ORF">PR048_025589</name>
</gene>
<accession>A0ABQ9GRT2</accession>